<feature type="domain" description="Ras-GEF" evidence="1">
    <location>
        <begin position="185"/>
        <end position="312"/>
    </location>
</feature>
<dbReference type="GO" id="GO:0005085">
    <property type="term" value="F:guanyl-nucleotide exchange factor activity"/>
    <property type="evidence" value="ECO:0007669"/>
    <property type="project" value="InterPro"/>
</dbReference>
<dbReference type="GO" id="GO:0007264">
    <property type="term" value="P:small GTPase-mediated signal transduction"/>
    <property type="evidence" value="ECO:0007669"/>
    <property type="project" value="InterPro"/>
</dbReference>
<reference evidence="2 3" key="1">
    <citation type="submission" date="2015-11" db="EMBL/GenBank/DDBJ databases">
        <title>Genomic analysis of 38 Legionella species identifies large and diverse effector repertoires.</title>
        <authorList>
            <person name="Burstein D."/>
            <person name="Amaro F."/>
            <person name="Zusman T."/>
            <person name="Lifshitz Z."/>
            <person name="Cohen O."/>
            <person name="Gilbert J.A."/>
            <person name="Pupko T."/>
            <person name="Shuman H.A."/>
            <person name="Segal G."/>
        </authorList>
    </citation>
    <scope>NUCLEOTIDE SEQUENCE [LARGE SCALE GENOMIC DNA]</scope>
    <source>
        <strain evidence="2 3">IMVS3376</strain>
    </source>
</reference>
<dbReference type="InterPro" id="IPR036964">
    <property type="entry name" value="RASGEF_cat_dom_sf"/>
</dbReference>
<evidence type="ECO:0000313" key="2">
    <source>
        <dbReference type="EMBL" id="KTD69231.1"/>
    </source>
</evidence>
<dbReference type="InterPro" id="IPR001895">
    <property type="entry name" value="RASGEF_cat_dom"/>
</dbReference>
<sequence>MSKNNTNPKYLTKSKNSFFENLIVKQQFLNRPNATFEWDELLAEKETRKKIKRDPNHREFFAYIESRFAYDHAKLFDVKLREEHPSAKEHLKVRETLQYFIRESISKHASQDVQIHAFRRWIDTAIRLRQRHNYEGYFLVRDTLMEIDKEYQLTKDKAFRPYLKRYNQLVHVDATLIDEQLRADYSKIPLSDFANPEGFSKKPKASVNLKTFLAGRDYLEDELKRNIMEAQGNARIKAFCRWIDIAVELRNKHNYEGYVLVITNLSLIDQITTNKDFPKSYVQTYAQLLNHADPSINFLKLRELWTKDKSPNKLKATFYWSKELTNLNEKIEIACNPGAQLSMRQEKNRKLAEIDREQRSFRDRAMTYSTNIPDHLEVQFAMMQEEYNDGPKEQAASQSNTPVV</sequence>
<dbReference type="EMBL" id="LNYY01000019">
    <property type="protein sequence ID" value="KTD69231.1"/>
    <property type="molecule type" value="Genomic_DNA"/>
</dbReference>
<accession>A0A0W0ZIX5</accession>
<keyword evidence="3" id="KW-1185">Reference proteome</keyword>
<gene>
    <name evidence="2" type="ORF">Lste_2389</name>
</gene>
<evidence type="ECO:0000313" key="3">
    <source>
        <dbReference type="Proteomes" id="UP000054926"/>
    </source>
</evidence>
<dbReference type="AlphaFoldDB" id="A0A0W0ZIX5"/>
<protein>
    <submittedName>
        <fullName evidence="2">RasGEF domain protein</fullName>
    </submittedName>
</protein>
<dbReference type="Proteomes" id="UP000054926">
    <property type="component" value="Unassembled WGS sequence"/>
</dbReference>
<dbReference type="PATRIC" id="fig|947033.5.peg.2532"/>
<dbReference type="OrthoDB" id="5651258at2"/>
<dbReference type="Pfam" id="PF00617">
    <property type="entry name" value="RasGEF"/>
    <property type="match status" value="1"/>
</dbReference>
<organism evidence="2 3">
    <name type="scientific">Legionella steelei</name>
    <dbReference type="NCBI Taxonomy" id="947033"/>
    <lineage>
        <taxon>Bacteria</taxon>
        <taxon>Pseudomonadati</taxon>
        <taxon>Pseudomonadota</taxon>
        <taxon>Gammaproteobacteria</taxon>
        <taxon>Legionellales</taxon>
        <taxon>Legionellaceae</taxon>
        <taxon>Legionella</taxon>
    </lineage>
</organism>
<dbReference type="SUPFAM" id="SSF48366">
    <property type="entry name" value="Ras GEF"/>
    <property type="match status" value="1"/>
</dbReference>
<dbReference type="RefSeq" id="WP_058511181.1">
    <property type="nucleotide sequence ID" value="NZ_LNYY01000019.1"/>
</dbReference>
<evidence type="ECO:0000259" key="1">
    <source>
        <dbReference type="Pfam" id="PF00617"/>
    </source>
</evidence>
<dbReference type="Gene3D" id="1.10.840.10">
    <property type="entry name" value="Ras guanine-nucleotide exchange factors catalytic domain"/>
    <property type="match status" value="1"/>
</dbReference>
<dbReference type="InterPro" id="IPR023578">
    <property type="entry name" value="Ras_GEF_dom_sf"/>
</dbReference>
<comment type="caution">
    <text evidence="2">The sequence shown here is derived from an EMBL/GenBank/DDBJ whole genome shotgun (WGS) entry which is preliminary data.</text>
</comment>
<proteinExistence type="predicted"/>
<name>A0A0W0ZIX5_9GAMM</name>